<evidence type="ECO:0008006" key="4">
    <source>
        <dbReference type="Google" id="ProtNLM"/>
    </source>
</evidence>
<protein>
    <recommendedName>
        <fullName evidence="4">Secreted protein</fullName>
    </recommendedName>
</protein>
<dbReference type="AlphaFoldDB" id="A0A9N7UPK0"/>
<keyword evidence="3" id="KW-1185">Reference proteome</keyword>
<name>A0A9N7UPK0_PLEPL</name>
<comment type="caution">
    <text evidence="2">The sequence shown here is derived from an EMBL/GenBank/DDBJ whole genome shotgun (WGS) entry which is preliminary data.</text>
</comment>
<organism evidence="2 3">
    <name type="scientific">Pleuronectes platessa</name>
    <name type="common">European plaice</name>
    <dbReference type="NCBI Taxonomy" id="8262"/>
    <lineage>
        <taxon>Eukaryota</taxon>
        <taxon>Metazoa</taxon>
        <taxon>Chordata</taxon>
        <taxon>Craniata</taxon>
        <taxon>Vertebrata</taxon>
        <taxon>Euteleostomi</taxon>
        <taxon>Actinopterygii</taxon>
        <taxon>Neopterygii</taxon>
        <taxon>Teleostei</taxon>
        <taxon>Neoteleostei</taxon>
        <taxon>Acanthomorphata</taxon>
        <taxon>Carangaria</taxon>
        <taxon>Pleuronectiformes</taxon>
        <taxon>Pleuronectoidei</taxon>
        <taxon>Pleuronectidae</taxon>
        <taxon>Pleuronectes</taxon>
    </lineage>
</organism>
<evidence type="ECO:0000256" key="1">
    <source>
        <dbReference type="SAM" id="SignalP"/>
    </source>
</evidence>
<feature type="chain" id="PRO_5040214796" description="Secreted protein" evidence="1">
    <location>
        <begin position="21"/>
        <end position="119"/>
    </location>
</feature>
<gene>
    <name evidence="2" type="ORF">PLEPLA_LOCUS22206</name>
</gene>
<keyword evidence="1" id="KW-0732">Signal</keyword>
<reference evidence="2" key="1">
    <citation type="submission" date="2020-03" db="EMBL/GenBank/DDBJ databases">
        <authorList>
            <person name="Weist P."/>
        </authorList>
    </citation>
    <scope>NUCLEOTIDE SEQUENCE</scope>
</reference>
<evidence type="ECO:0000313" key="3">
    <source>
        <dbReference type="Proteomes" id="UP001153269"/>
    </source>
</evidence>
<evidence type="ECO:0000313" key="2">
    <source>
        <dbReference type="EMBL" id="CAB1434132.1"/>
    </source>
</evidence>
<feature type="signal peptide" evidence="1">
    <location>
        <begin position="1"/>
        <end position="20"/>
    </location>
</feature>
<dbReference type="Proteomes" id="UP001153269">
    <property type="component" value="Unassembled WGS sequence"/>
</dbReference>
<proteinExistence type="predicted"/>
<sequence length="119" mass="12725">MIPAGLLLLLLPIKPNSVGGRERRSGAWRGRSLHGFVPVTPEAEAPRCAKGCLAVLQPPCQSSLPPHPLESLDTLLGRSLFHSLVAVPLVGSLNRRKILGSQRLYLTAPCYPRGNGSCP</sequence>
<accession>A0A9N7UPK0</accession>
<dbReference type="EMBL" id="CADEAL010001635">
    <property type="protein sequence ID" value="CAB1434132.1"/>
    <property type="molecule type" value="Genomic_DNA"/>
</dbReference>